<keyword evidence="1" id="KW-0812">Transmembrane</keyword>
<feature type="transmembrane region" description="Helical" evidence="1">
    <location>
        <begin position="97"/>
        <end position="117"/>
    </location>
</feature>
<organism evidence="2 3">
    <name type="scientific">Ureibacillus manganicus DSM 26584</name>
    <dbReference type="NCBI Taxonomy" id="1384049"/>
    <lineage>
        <taxon>Bacteria</taxon>
        <taxon>Bacillati</taxon>
        <taxon>Bacillota</taxon>
        <taxon>Bacilli</taxon>
        <taxon>Bacillales</taxon>
        <taxon>Caryophanaceae</taxon>
        <taxon>Ureibacillus</taxon>
    </lineage>
</organism>
<sequence length="132" mass="14683">MSSIQISHACAILLSTMFFPLSLVIIEFFVSGNFSGEGFAIVMAIVGPIFFVIGPIIGIIVHLFKVRDFSKKIAVYSIAGIILGLCFYLYINNGNNIGWFLFAGLLMTIIYCIIQFTTEKMIRKLLMNKGID</sequence>
<dbReference type="STRING" id="1384049.CD29_00535"/>
<protein>
    <submittedName>
        <fullName evidence="2">Uncharacterized protein</fullName>
    </submittedName>
</protein>
<dbReference type="EMBL" id="JPVN01000001">
    <property type="protein sequence ID" value="KGR80413.1"/>
    <property type="molecule type" value="Genomic_DNA"/>
</dbReference>
<comment type="caution">
    <text evidence="2">The sequence shown here is derived from an EMBL/GenBank/DDBJ whole genome shotgun (WGS) entry which is preliminary data.</text>
</comment>
<evidence type="ECO:0000313" key="3">
    <source>
        <dbReference type="Proteomes" id="UP000030416"/>
    </source>
</evidence>
<keyword evidence="1" id="KW-1133">Transmembrane helix</keyword>
<gene>
    <name evidence="2" type="ORF">CD29_00535</name>
</gene>
<accession>A0A0A3IC69</accession>
<name>A0A0A3IC69_9BACL</name>
<keyword evidence="3" id="KW-1185">Reference proteome</keyword>
<feature type="transmembrane region" description="Helical" evidence="1">
    <location>
        <begin position="73"/>
        <end position="91"/>
    </location>
</feature>
<dbReference type="AlphaFoldDB" id="A0A0A3IC69"/>
<dbReference type="RefSeq" id="WP_036181711.1">
    <property type="nucleotide sequence ID" value="NZ_AVDA01000001.1"/>
</dbReference>
<dbReference type="Proteomes" id="UP000030416">
    <property type="component" value="Unassembled WGS sequence"/>
</dbReference>
<feature type="transmembrane region" description="Helical" evidence="1">
    <location>
        <begin position="12"/>
        <end position="32"/>
    </location>
</feature>
<reference evidence="2 3" key="1">
    <citation type="submission" date="2014-02" db="EMBL/GenBank/DDBJ databases">
        <title>Draft genome sequence of Lysinibacillus manganicus DSM 26584T.</title>
        <authorList>
            <person name="Zhang F."/>
            <person name="Wang G."/>
            <person name="Zhang L."/>
        </authorList>
    </citation>
    <scope>NUCLEOTIDE SEQUENCE [LARGE SCALE GENOMIC DNA]</scope>
    <source>
        <strain evidence="2 3">DSM 26584</strain>
    </source>
</reference>
<proteinExistence type="predicted"/>
<keyword evidence="1" id="KW-0472">Membrane</keyword>
<evidence type="ECO:0000313" key="2">
    <source>
        <dbReference type="EMBL" id="KGR80413.1"/>
    </source>
</evidence>
<feature type="transmembrane region" description="Helical" evidence="1">
    <location>
        <begin position="38"/>
        <end position="61"/>
    </location>
</feature>
<evidence type="ECO:0000256" key="1">
    <source>
        <dbReference type="SAM" id="Phobius"/>
    </source>
</evidence>